<accession>A0A6J5LVA1</accession>
<evidence type="ECO:0000313" key="3">
    <source>
        <dbReference type="EMBL" id="CAB4138398.1"/>
    </source>
</evidence>
<dbReference type="Pfam" id="PF01832">
    <property type="entry name" value="Glucosaminidase"/>
    <property type="match status" value="1"/>
</dbReference>
<feature type="region of interest" description="Disordered" evidence="1">
    <location>
        <begin position="861"/>
        <end position="885"/>
    </location>
</feature>
<dbReference type="GO" id="GO:0004040">
    <property type="term" value="F:amidase activity"/>
    <property type="evidence" value="ECO:0007669"/>
    <property type="project" value="InterPro"/>
</dbReference>
<dbReference type="EMBL" id="LR796345">
    <property type="protein sequence ID" value="CAB4138398.1"/>
    <property type="molecule type" value="Genomic_DNA"/>
</dbReference>
<protein>
    <submittedName>
        <fullName evidence="3">Mannosyl-glycoprotein endo-beta-N-acetylglucosamidase-like domain containing protein</fullName>
    </submittedName>
</protein>
<dbReference type="InterPro" id="IPR002901">
    <property type="entry name" value="MGlyc_endo_b_GlcNAc-like_dom"/>
</dbReference>
<gene>
    <name evidence="3" type="ORF">UFOVP331_22</name>
</gene>
<evidence type="ECO:0000259" key="2">
    <source>
        <dbReference type="Pfam" id="PF01832"/>
    </source>
</evidence>
<evidence type="ECO:0000256" key="1">
    <source>
        <dbReference type="SAM" id="MobiDB-lite"/>
    </source>
</evidence>
<dbReference type="SUPFAM" id="SSF55166">
    <property type="entry name" value="Hedgehog/DD-peptidase"/>
    <property type="match status" value="1"/>
</dbReference>
<sequence>MNIVGENFPKEIVKQINVRQAKKGAKNRDNKNLVWQNSNTGWVKMISSVNIDLNDRTKVSNKEMSSILLPREQLAQQYVLFGGVYYQEKDKDGRSRGIARDGSVLNHSAYGLGGLDLGLRPMPGITSFSIKSENRGSLRTATIGIKCYNRHQFDIINTLYLSLGYSVLIEWGNVMYYDNSDGPNDFQKENTHSLADKFLHPSEDFKWNSILDVIQKKRLESCGNYDASLGKIVNFNWTLNKDLSYDINVIVRSVGDVIESLKMNALSGYIPVDLSAAGQFANYNVNSSTVVNDIPAHAAAFEKIVRLAIQFNSPDPKLTAAIAMTESGWFSSDNFKFATNPFGQTINDNQIGTEGIIGKRVVTAKLDGITRKFAVYNSIDSSVKFHIRRWGQYYVPGSAERTTLALIAKGYTPDPGWKETIASIYNRRKNLPLPSTTNTATSDGTPNYTGVGTGTSTSLNTALKSLGVNVPITNSPPQTTAQQASPGVIPNFLDFITGQSATPGAIPGVTPGTEAAVGGDVVQDATLPTEAAPIEVISKYAYTHDVGALFYNMMVKINADNSNITNGTSVDAVKILFTNNGAATDQYYVRLGYFLQELEKNIIYRLKSSDKAKIIKLDYDMDSNIILLYNRQLSANPNACIFQRSYDLSDGTTITLFPELNKFTLDGYGDFNKKIPTPFYGKIMNTYFNMKDVLLKMEDSKNADTGVLTLIDLLKILTRGFCDSTGNYNKIEPTVDADTNTIKFIDSLPLPDASSILKQKSEDIAIFKMYGYYATPDSNMSEAGIVRDLSLTTTVSPDLATMLTIGAQANGYVTGQDSTALSVMNYGLVDRVKEEWIEPSSKINYPAPPASPVFLAPLQPQAQTQPTQPPPPSQPAPPPGPPTLEKKYENVISAFNRFIQDMATNMWNQDDVTAFTNSIQSFAEYNQAEQTLKIRQNEPLLSSPNIGFLPFDLTLTIDGLSGMKIYQKFVADTEFLPSNYPQSLEFLIKGITHEIKDNQWITKLESLAVPKNPFGTKDSFNVGAPRIGQQGSTERAAGAAGAVRLNSFTANVAAGQDPAPVINPNRIGASNATNTPVFQKTRINLRSSTKQGILQLIQQGRIIEIGDSRKDPKYFVSGMNSARLLDGKYYLEKKAGEQFLGWIKEMKSKNVKFSVTSAIRFGANTGAGPHGYGVAVDFNELYQSVGGNTNPQRNRSARINSNYKQIAEIGARYGWYNPWRLSDGGGVDELWHFEYWGPA</sequence>
<name>A0A6J5LVA1_9CAUD</name>
<feature type="compositionally biased region" description="Pro residues" evidence="1">
    <location>
        <begin position="867"/>
        <end position="882"/>
    </location>
</feature>
<dbReference type="Gene3D" id="3.30.1380.10">
    <property type="match status" value="1"/>
</dbReference>
<feature type="domain" description="Mannosyl-glycoprotein endo-beta-N-acetylglucosamidase-like" evidence="2">
    <location>
        <begin position="315"/>
        <end position="427"/>
    </location>
</feature>
<proteinExistence type="predicted"/>
<organism evidence="3">
    <name type="scientific">uncultured Caudovirales phage</name>
    <dbReference type="NCBI Taxonomy" id="2100421"/>
    <lineage>
        <taxon>Viruses</taxon>
        <taxon>Duplodnaviria</taxon>
        <taxon>Heunggongvirae</taxon>
        <taxon>Uroviricota</taxon>
        <taxon>Caudoviricetes</taxon>
        <taxon>Peduoviridae</taxon>
        <taxon>Maltschvirus</taxon>
        <taxon>Maltschvirus maltsch</taxon>
    </lineage>
</organism>
<reference evidence="3" key="1">
    <citation type="submission" date="2020-04" db="EMBL/GenBank/DDBJ databases">
        <authorList>
            <person name="Chiriac C."/>
            <person name="Salcher M."/>
            <person name="Ghai R."/>
            <person name="Kavagutti S V."/>
        </authorList>
    </citation>
    <scope>NUCLEOTIDE SEQUENCE</scope>
</reference>
<dbReference type="InterPro" id="IPR009045">
    <property type="entry name" value="Zn_M74/Hedgehog-like"/>
</dbReference>
<dbReference type="Gene3D" id="1.10.530.10">
    <property type="match status" value="1"/>
</dbReference>